<keyword evidence="5 6" id="KW-0472">Membrane</keyword>
<feature type="transmembrane region" description="Helical" evidence="6">
    <location>
        <begin position="368"/>
        <end position="392"/>
    </location>
</feature>
<keyword evidence="4 6" id="KW-1133">Transmembrane helix</keyword>
<evidence type="ECO:0000256" key="3">
    <source>
        <dbReference type="ARBA" id="ARBA00022692"/>
    </source>
</evidence>
<gene>
    <name evidence="7" type="ORF">P3X46_008161</name>
</gene>
<dbReference type="CDD" id="cd13132">
    <property type="entry name" value="MATE_eukaryotic"/>
    <property type="match status" value="1"/>
</dbReference>
<dbReference type="PANTHER" id="PTHR11206">
    <property type="entry name" value="MULTIDRUG RESISTANCE PROTEIN"/>
    <property type="match status" value="1"/>
</dbReference>
<sequence length="486" mass="53651">MEERLLGSEAKDISDLKGRIWIENKKIWKVGFPAALARVTQYGMFVVTQSFIGHAGKLQLAGYALIQIIAVRFANGILLGMSSATETLCGQAFGARQYHMMGVYLQRSWIINLLTATILLPVFIFSGKIFRLLGEEEETASAAGYISLWFIPMLYFFSLAFSLQKYLQTQLKNMIVGWLSAASFALHVLLSWIFVSKLNWGIPGAMIAMNISSWLVIIGELVYVVGGWCPDTWRGFTLAAFTDLIPVIKLSISSGLMLCLEFWYNAVLVLLAGYMKNATTQVSALSICLNITAWEFMLCIAFLTSASVRVSNELGRGDAKAAKFSVKVILFISLCLGAFFFIICLAFDSQIAKLFTNEQMVIKAVSNLSLLLAFSVLLNSFQAVLTGVAVGAGRQSMVACINVSSYYIGGVPIGVILGYVAHLQIKGIWIGMTIGVVMQVMVLGYVTSRTNWDEQVKKASERLNSWFLRPSEESNNENFIRESLNG</sequence>
<feature type="transmembrane region" description="Helical" evidence="6">
    <location>
        <begin position="250"/>
        <end position="275"/>
    </location>
</feature>
<evidence type="ECO:0000256" key="1">
    <source>
        <dbReference type="ARBA" id="ARBA00004141"/>
    </source>
</evidence>
<dbReference type="InterPro" id="IPR045069">
    <property type="entry name" value="MATE_euk"/>
</dbReference>
<feature type="transmembrane region" description="Helical" evidence="6">
    <location>
        <begin position="109"/>
        <end position="130"/>
    </location>
</feature>
<reference evidence="7" key="1">
    <citation type="journal article" date="2023" name="Plant Biotechnol. J.">
        <title>Chromosome-level wild Hevea brasiliensis genome provides new tools for genomic-assisted breeding and valuable loci to elevate rubber yield.</title>
        <authorList>
            <person name="Cheng H."/>
            <person name="Song X."/>
            <person name="Hu Y."/>
            <person name="Wu T."/>
            <person name="Yang Q."/>
            <person name="An Z."/>
            <person name="Feng S."/>
            <person name="Deng Z."/>
            <person name="Wu W."/>
            <person name="Zeng X."/>
            <person name="Tu M."/>
            <person name="Wang X."/>
            <person name="Huang H."/>
        </authorList>
    </citation>
    <scope>NUCLEOTIDE SEQUENCE</scope>
    <source>
        <strain evidence="7">MT/VB/25A 57/8</strain>
    </source>
</reference>
<dbReference type="NCBIfam" id="TIGR00797">
    <property type="entry name" value="matE"/>
    <property type="match status" value="1"/>
</dbReference>
<dbReference type="Proteomes" id="UP001174677">
    <property type="component" value="Chromosome 5"/>
</dbReference>
<evidence type="ECO:0000256" key="4">
    <source>
        <dbReference type="ARBA" id="ARBA00022989"/>
    </source>
</evidence>
<name>A0ABQ9MLJ5_HEVBR</name>
<dbReference type="EMBL" id="JARPOI010000005">
    <property type="protein sequence ID" value="KAJ9179845.1"/>
    <property type="molecule type" value="Genomic_DNA"/>
</dbReference>
<evidence type="ECO:0000313" key="8">
    <source>
        <dbReference type="Proteomes" id="UP001174677"/>
    </source>
</evidence>
<dbReference type="InterPro" id="IPR002528">
    <property type="entry name" value="MATE_fam"/>
</dbReference>
<proteinExistence type="inferred from homology"/>
<evidence type="ECO:0000256" key="6">
    <source>
        <dbReference type="RuleBase" id="RU004914"/>
    </source>
</evidence>
<protein>
    <recommendedName>
        <fullName evidence="6">Protein DETOXIFICATION</fullName>
    </recommendedName>
    <alternativeName>
        <fullName evidence="6">Multidrug and toxic compound extrusion protein</fullName>
    </alternativeName>
</protein>
<dbReference type="Pfam" id="PF01554">
    <property type="entry name" value="MatE"/>
    <property type="match status" value="2"/>
</dbReference>
<comment type="caution">
    <text evidence="7">The sequence shown here is derived from an EMBL/GenBank/DDBJ whole genome shotgun (WGS) entry which is preliminary data.</text>
</comment>
<feature type="transmembrane region" description="Helical" evidence="6">
    <location>
        <begin position="404"/>
        <end position="422"/>
    </location>
</feature>
<feature type="transmembrane region" description="Helical" evidence="6">
    <location>
        <begin position="207"/>
        <end position="229"/>
    </location>
</feature>
<feature type="transmembrane region" description="Helical" evidence="6">
    <location>
        <begin position="428"/>
        <end position="448"/>
    </location>
</feature>
<feature type="transmembrane region" description="Helical" evidence="6">
    <location>
        <begin position="281"/>
        <end position="303"/>
    </location>
</feature>
<keyword evidence="8" id="KW-1185">Reference proteome</keyword>
<keyword evidence="3 6" id="KW-0812">Transmembrane</keyword>
<accession>A0ABQ9MLJ5</accession>
<feature type="transmembrane region" description="Helical" evidence="6">
    <location>
        <begin position="324"/>
        <end position="348"/>
    </location>
</feature>
<evidence type="ECO:0000256" key="5">
    <source>
        <dbReference type="ARBA" id="ARBA00023136"/>
    </source>
</evidence>
<organism evidence="7 8">
    <name type="scientific">Hevea brasiliensis</name>
    <name type="common">Para rubber tree</name>
    <name type="synonym">Siphonia brasiliensis</name>
    <dbReference type="NCBI Taxonomy" id="3981"/>
    <lineage>
        <taxon>Eukaryota</taxon>
        <taxon>Viridiplantae</taxon>
        <taxon>Streptophyta</taxon>
        <taxon>Embryophyta</taxon>
        <taxon>Tracheophyta</taxon>
        <taxon>Spermatophyta</taxon>
        <taxon>Magnoliopsida</taxon>
        <taxon>eudicotyledons</taxon>
        <taxon>Gunneridae</taxon>
        <taxon>Pentapetalae</taxon>
        <taxon>rosids</taxon>
        <taxon>fabids</taxon>
        <taxon>Malpighiales</taxon>
        <taxon>Euphorbiaceae</taxon>
        <taxon>Crotonoideae</taxon>
        <taxon>Micrandreae</taxon>
        <taxon>Hevea</taxon>
    </lineage>
</organism>
<comment type="similarity">
    <text evidence="2 6">Belongs to the multi antimicrobial extrusion (MATE) (TC 2.A.66.1) family.</text>
</comment>
<feature type="transmembrane region" description="Helical" evidence="6">
    <location>
        <begin position="142"/>
        <end position="163"/>
    </location>
</feature>
<evidence type="ECO:0000256" key="2">
    <source>
        <dbReference type="ARBA" id="ARBA00010199"/>
    </source>
</evidence>
<feature type="transmembrane region" description="Helical" evidence="6">
    <location>
        <begin position="175"/>
        <end position="195"/>
    </location>
</feature>
<evidence type="ECO:0000313" key="7">
    <source>
        <dbReference type="EMBL" id="KAJ9179845.1"/>
    </source>
</evidence>
<comment type="subcellular location">
    <subcellularLocation>
        <location evidence="1">Membrane</location>
        <topology evidence="1">Multi-pass membrane protein</topology>
    </subcellularLocation>
</comment>